<dbReference type="AlphaFoldDB" id="A0A0S4M2A1"/>
<sequence length="66" mass="7756">MIDADANFYYHIHVIHAFWCLQMVCWGLTVVFISTYVCPIIDYALLFFYFIDIVFSGSDYNLVLFG</sequence>
<organism evidence="2 3">
    <name type="scientific">Candidatus Ichthyocystis hellenicum</name>
    <dbReference type="NCBI Taxonomy" id="1561003"/>
    <lineage>
        <taxon>Bacteria</taxon>
        <taxon>Pseudomonadati</taxon>
        <taxon>Pseudomonadota</taxon>
        <taxon>Betaproteobacteria</taxon>
        <taxon>Burkholderiales</taxon>
        <taxon>Candidatus Ichthyocystis</taxon>
    </lineage>
</organism>
<keyword evidence="1" id="KW-0472">Membrane</keyword>
<dbReference type="EMBL" id="LN906597">
    <property type="protein sequence ID" value="CUT16874.1"/>
    <property type="molecule type" value="Genomic_DNA"/>
</dbReference>
<keyword evidence="1" id="KW-0812">Transmembrane</keyword>
<protein>
    <submittedName>
        <fullName evidence="2">Putative membrane protein</fullName>
    </submittedName>
</protein>
<feature type="transmembrane region" description="Helical" evidence="1">
    <location>
        <begin position="12"/>
        <end position="33"/>
    </location>
</feature>
<keyword evidence="3" id="KW-1185">Reference proteome</keyword>
<name>A0A0S4M2A1_9BURK</name>
<accession>A0A0S4M2A1</accession>
<dbReference type="Proteomes" id="UP000198651">
    <property type="component" value="Chromosome I"/>
</dbReference>
<gene>
    <name evidence="2" type="ORF">Ark11_0012</name>
</gene>
<evidence type="ECO:0000313" key="2">
    <source>
        <dbReference type="EMBL" id="CUT16874.1"/>
    </source>
</evidence>
<feature type="transmembrane region" description="Helical" evidence="1">
    <location>
        <begin position="40"/>
        <end position="58"/>
    </location>
</feature>
<evidence type="ECO:0000256" key="1">
    <source>
        <dbReference type="SAM" id="Phobius"/>
    </source>
</evidence>
<keyword evidence="1" id="KW-1133">Transmembrane helix</keyword>
<reference evidence="3" key="1">
    <citation type="submission" date="2015-11" db="EMBL/GenBank/DDBJ databases">
        <authorList>
            <person name="Seth-Smith H.M.B."/>
        </authorList>
    </citation>
    <scope>NUCLEOTIDE SEQUENCE [LARGE SCALE GENOMIC DNA]</scope>
    <source>
        <strain evidence="3">2013Ark11</strain>
    </source>
</reference>
<evidence type="ECO:0000313" key="3">
    <source>
        <dbReference type="Proteomes" id="UP000198651"/>
    </source>
</evidence>
<dbReference type="STRING" id="1561003.Ark11_0012"/>
<proteinExistence type="predicted"/>